<accession>A0A915I9P5</accession>
<reference evidence="2" key="1">
    <citation type="submission" date="2022-11" db="UniProtKB">
        <authorList>
            <consortium name="WormBaseParasite"/>
        </authorList>
    </citation>
    <scope>IDENTIFICATION</scope>
</reference>
<dbReference type="WBParaSite" id="nRc.2.0.1.t10900-RA">
    <property type="protein sequence ID" value="nRc.2.0.1.t10900-RA"/>
    <property type="gene ID" value="nRc.2.0.1.g10900"/>
</dbReference>
<evidence type="ECO:0000313" key="2">
    <source>
        <dbReference type="WBParaSite" id="nRc.2.0.1.t10900-RA"/>
    </source>
</evidence>
<name>A0A915I9P5_ROMCU</name>
<dbReference type="Proteomes" id="UP000887565">
    <property type="component" value="Unplaced"/>
</dbReference>
<organism evidence="1 2">
    <name type="scientific">Romanomermis culicivorax</name>
    <name type="common">Nematode worm</name>
    <dbReference type="NCBI Taxonomy" id="13658"/>
    <lineage>
        <taxon>Eukaryota</taxon>
        <taxon>Metazoa</taxon>
        <taxon>Ecdysozoa</taxon>
        <taxon>Nematoda</taxon>
        <taxon>Enoplea</taxon>
        <taxon>Dorylaimia</taxon>
        <taxon>Mermithida</taxon>
        <taxon>Mermithoidea</taxon>
        <taxon>Mermithidae</taxon>
        <taxon>Romanomermis</taxon>
    </lineage>
</organism>
<dbReference type="AlphaFoldDB" id="A0A915I9P5"/>
<sequence length="154" mass="18009">MTNDRISGKLTTKARPNNCNSGFWHRIYSSGYAYGFFENGRDPYEKELINELFKELKYRSYADEEQHFINFIRVFNFLAILQLKHKFDKNLYCPSLTQLINQGGGLDAVDSFLQSFNNNIYTSTIIVMLDRMGRTVKDIHTLKYRKGTEPLKVT</sequence>
<protein>
    <submittedName>
        <fullName evidence="2">LAGLIDADG homing endonuclease</fullName>
    </submittedName>
</protein>
<evidence type="ECO:0000313" key="1">
    <source>
        <dbReference type="Proteomes" id="UP000887565"/>
    </source>
</evidence>
<proteinExistence type="predicted"/>
<keyword evidence="1" id="KW-1185">Reference proteome</keyword>